<feature type="transmembrane region" description="Helical" evidence="1">
    <location>
        <begin position="63"/>
        <end position="79"/>
    </location>
</feature>
<keyword evidence="1" id="KW-0472">Membrane</keyword>
<keyword evidence="3" id="KW-1185">Reference proteome</keyword>
<name>A0ABX6V9F2_9GAMM</name>
<reference evidence="2" key="1">
    <citation type="submission" date="2021-07" db="EMBL/GenBank/DDBJ databases">
        <title>Shewanella sp. YLB-07 whole genome sequence.</title>
        <authorList>
            <person name="Yu L."/>
        </authorList>
    </citation>
    <scope>NUCLEOTIDE SEQUENCE</scope>
    <source>
        <strain evidence="2">YLB-08</strain>
    </source>
</reference>
<accession>A0ABX6V9F2</accession>
<dbReference type="EMBL" id="CP045503">
    <property type="protein sequence ID" value="QPG57113.1"/>
    <property type="molecule type" value="Genomic_DNA"/>
</dbReference>
<protein>
    <submittedName>
        <fullName evidence="2">Uncharacterized protein</fullName>
    </submittedName>
</protein>
<evidence type="ECO:0000313" key="3">
    <source>
        <dbReference type="Proteomes" id="UP000316416"/>
    </source>
</evidence>
<sequence>MLWFISAFLIATAIFLFAPEEASIKIEQAPNRKSQGHISLFILPVIVLAWLLFTLIDGHNGTYGPAAIGFVLTACSIAHTKFHKFIIPCALLTAVALIVGVILAV</sequence>
<proteinExistence type="predicted"/>
<gene>
    <name evidence="2" type="ORF">FM038_006430</name>
</gene>
<evidence type="ECO:0000256" key="1">
    <source>
        <dbReference type="SAM" id="Phobius"/>
    </source>
</evidence>
<dbReference type="RefSeq" id="WP_142872480.1">
    <property type="nucleotide sequence ID" value="NZ_CP045503.2"/>
</dbReference>
<keyword evidence="1" id="KW-1133">Transmembrane helix</keyword>
<feature type="transmembrane region" description="Helical" evidence="1">
    <location>
        <begin position="85"/>
        <end position="104"/>
    </location>
</feature>
<keyword evidence="1" id="KW-0812">Transmembrane</keyword>
<evidence type="ECO:0000313" key="2">
    <source>
        <dbReference type="EMBL" id="QPG57113.1"/>
    </source>
</evidence>
<organism evidence="2 3">
    <name type="scientific">Shewanella eurypsychrophilus</name>
    <dbReference type="NCBI Taxonomy" id="2593656"/>
    <lineage>
        <taxon>Bacteria</taxon>
        <taxon>Pseudomonadati</taxon>
        <taxon>Pseudomonadota</taxon>
        <taxon>Gammaproteobacteria</taxon>
        <taxon>Alteromonadales</taxon>
        <taxon>Shewanellaceae</taxon>
        <taxon>Shewanella</taxon>
    </lineage>
</organism>
<dbReference type="Proteomes" id="UP000316416">
    <property type="component" value="Chromosome"/>
</dbReference>
<feature type="transmembrane region" description="Helical" evidence="1">
    <location>
        <begin position="38"/>
        <end position="56"/>
    </location>
</feature>